<keyword evidence="2" id="KW-1015">Disulfide bond</keyword>
<feature type="region of interest" description="Disordered" evidence="3">
    <location>
        <begin position="38"/>
        <end position="73"/>
    </location>
</feature>
<keyword evidence="1" id="KW-0677">Repeat</keyword>
<evidence type="ECO:0000256" key="2">
    <source>
        <dbReference type="ARBA" id="ARBA00023157"/>
    </source>
</evidence>
<dbReference type="PANTHER" id="PTHR13817:SF49">
    <property type="entry name" value="MYOSIN-BINDING PROTEIN H"/>
    <property type="match status" value="1"/>
</dbReference>
<dbReference type="InterPro" id="IPR050964">
    <property type="entry name" value="Striated_Muscle_Regulatory"/>
</dbReference>
<feature type="domain" description="Immunoglobulin I-set" evidence="4">
    <location>
        <begin position="102"/>
        <end position="190"/>
    </location>
</feature>
<dbReference type="Gene3D" id="2.60.40.10">
    <property type="entry name" value="Immunoglobulins"/>
    <property type="match status" value="2"/>
</dbReference>
<dbReference type="InterPro" id="IPR013783">
    <property type="entry name" value="Ig-like_fold"/>
</dbReference>
<evidence type="ECO:0000313" key="6">
    <source>
        <dbReference type="Proteomes" id="UP000252519"/>
    </source>
</evidence>
<sequence length="263" mass="29281">MRFECYRSRRMYRRKTSPLKIEMTPSKSVVTEETVKEEFHQETTVSSQPAAQTTTTEEVREEMHAATVSGTEVQEPLAKVDEAAKQEVAQENVEPTKVTEIPKVTKDLRDQTVVKGEQGKFEVVIEHASEAKWYHNGKELTTTTEGVKITEETKYEFKLSIDSTIFPSGTVSVKATNESGSAESKCEMKVVEKPELKDKLQDVAATLGEPFKIEVAAAGQPQFKWLINGQTLEDGKGGVRITIEGDKCTLSVDKAEPQHSGKR</sequence>
<dbReference type="EMBL" id="JOJR01000190">
    <property type="protein sequence ID" value="RCN42534.1"/>
    <property type="molecule type" value="Genomic_DNA"/>
</dbReference>
<protein>
    <submittedName>
        <fullName evidence="5">Immunoglobulin I-set domain protein</fullName>
    </submittedName>
</protein>
<evidence type="ECO:0000313" key="5">
    <source>
        <dbReference type="EMBL" id="RCN42534.1"/>
    </source>
</evidence>
<feature type="compositionally biased region" description="Polar residues" evidence="3">
    <location>
        <begin position="42"/>
        <end position="56"/>
    </location>
</feature>
<comment type="caution">
    <text evidence="5">The sequence shown here is derived from an EMBL/GenBank/DDBJ whole genome shotgun (WGS) entry which is preliminary data.</text>
</comment>
<dbReference type="InterPro" id="IPR036179">
    <property type="entry name" value="Ig-like_dom_sf"/>
</dbReference>
<dbReference type="PANTHER" id="PTHR13817">
    <property type="entry name" value="TITIN"/>
    <property type="match status" value="1"/>
</dbReference>
<dbReference type="AlphaFoldDB" id="A0A368GDP7"/>
<name>A0A368GDP7_ANCCA</name>
<evidence type="ECO:0000256" key="3">
    <source>
        <dbReference type="SAM" id="MobiDB-lite"/>
    </source>
</evidence>
<organism evidence="5 6">
    <name type="scientific">Ancylostoma caninum</name>
    <name type="common">Dog hookworm</name>
    <dbReference type="NCBI Taxonomy" id="29170"/>
    <lineage>
        <taxon>Eukaryota</taxon>
        <taxon>Metazoa</taxon>
        <taxon>Ecdysozoa</taxon>
        <taxon>Nematoda</taxon>
        <taxon>Chromadorea</taxon>
        <taxon>Rhabditida</taxon>
        <taxon>Rhabditina</taxon>
        <taxon>Rhabditomorpha</taxon>
        <taxon>Strongyloidea</taxon>
        <taxon>Ancylostomatidae</taxon>
        <taxon>Ancylostomatinae</taxon>
        <taxon>Ancylostoma</taxon>
    </lineage>
</organism>
<evidence type="ECO:0000259" key="4">
    <source>
        <dbReference type="Pfam" id="PF07679"/>
    </source>
</evidence>
<gene>
    <name evidence="5" type="ORF">ANCCAN_11506</name>
</gene>
<keyword evidence="6" id="KW-1185">Reference proteome</keyword>
<dbReference type="GO" id="GO:0045214">
    <property type="term" value="P:sarcomere organization"/>
    <property type="evidence" value="ECO:0007669"/>
    <property type="project" value="TreeGrafter"/>
</dbReference>
<dbReference type="Pfam" id="PF07679">
    <property type="entry name" value="I-set"/>
    <property type="match status" value="2"/>
</dbReference>
<dbReference type="STRING" id="29170.A0A368GDP7"/>
<proteinExistence type="predicted"/>
<accession>A0A368GDP7</accession>
<reference evidence="5 6" key="1">
    <citation type="submission" date="2014-10" db="EMBL/GenBank/DDBJ databases">
        <title>Draft genome of the hookworm Ancylostoma caninum.</title>
        <authorList>
            <person name="Mitreva M."/>
        </authorList>
    </citation>
    <scope>NUCLEOTIDE SEQUENCE [LARGE SCALE GENOMIC DNA]</scope>
    <source>
        <strain evidence="5 6">Baltimore</strain>
    </source>
</reference>
<evidence type="ECO:0000256" key="1">
    <source>
        <dbReference type="ARBA" id="ARBA00022737"/>
    </source>
</evidence>
<dbReference type="Proteomes" id="UP000252519">
    <property type="component" value="Unassembled WGS sequence"/>
</dbReference>
<dbReference type="InterPro" id="IPR013098">
    <property type="entry name" value="Ig_I-set"/>
</dbReference>
<dbReference type="GO" id="GO:0031430">
    <property type="term" value="C:M band"/>
    <property type="evidence" value="ECO:0007669"/>
    <property type="project" value="TreeGrafter"/>
</dbReference>
<feature type="domain" description="Immunoglobulin I-set" evidence="4">
    <location>
        <begin position="194"/>
        <end position="262"/>
    </location>
</feature>
<dbReference type="SUPFAM" id="SSF48726">
    <property type="entry name" value="Immunoglobulin"/>
    <property type="match status" value="2"/>
</dbReference>
<dbReference type="OrthoDB" id="10431146at2759"/>